<sequence>MTTATAGLTSTTTSGVGGGKLCSHKRIANDFATLNTSVSSSNGFNCWNAATNHPRRRLVFAKASSSSPPPPPEKKQDQSDNDDVIDDDQKPSSVSVMKRLVDANPVGLGRRSRQIFDEAWRKFSELGQISRTTRTNDESSLLIQEGGPMCEFATPGAQNTTVLVVGATSRVGRIVVRKLMLRGYSVKALVRNADQEVVDMLPTSVKIVIGDVGDPATLRVAVEGCSKIIYCATARSSITVDLNRVDYQGVYNLSKAFQDYNNQLAQLRAGKSSKSKLLLAKFKSADSLKGWEVRKGTYFQDEVAAKYDGGMDAKFEFSESGDAVFSGYVFTRGGYVELSTKLSLPLGSTLDRYEGLIISIGGNGRSYVVILESGPSADTSQSNLYFARISTKVGFCRVRVPFSSFRPVNPADPPLDPFLVHTFTIRFEPRRQRPSEAAVGGSQDLRSFQMILEYIKALPTGQETDFILVSCTGSGVEVSRRESVLRAKKAGEDSLRRSGLGYTIIRPGPLMEEPGGQRALIFDQGNRISQGISCADVADICVKALHDSTARNKSFDVCYEYVAEPGKELYELVAHLPDKANNYLTPALSALEKNT</sequence>
<dbReference type="EMBL" id="NBSK02000004">
    <property type="protein sequence ID" value="KAJ0213083.1"/>
    <property type="molecule type" value="Genomic_DNA"/>
</dbReference>
<dbReference type="AlphaFoldDB" id="A0A9R1VZ61"/>
<feature type="domain" description="NADH:ubiquinone oxidoreductase intermediate-associated protein 30" evidence="2">
    <location>
        <begin position="309"/>
        <end position="411"/>
    </location>
</feature>
<evidence type="ECO:0000259" key="3">
    <source>
        <dbReference type="Pfam" id="PF13460"/>
    </source>
</evidence>
<evidence type="ECO:0000313" key="4">
    <source>
        <dbReference type="EMBL" id="KAJ0213083.1"/>
    </source>
</evidence>
<dbReference type="Gene3D" id="3.40.50.720">
    <property type="entry name" value="NAD(P)-binding Rossmann-like Domain"/>
    <property type="match status" value="2"/>
</dbReference>
<dbReference type="InterPro" id="IPR016040">
    <property type="entry name" value="NAD(P)-bd_dom"/>
</dbReference>
<dbReference type="GO" id="GO:0010207">
    <property type="term" value="P:photosystem II assembly"/>
    <property type="evidence" value="ECO:0000318"/>
    <property type="project" value="GO_Central"/>
</dbReference>
<dbReference type="InterPro" id="IPR013857">
    <property type="entry name" value="NADH-UbQ_OxRdtase-assoc_prot30"/>
</dbReference>
<evidence type="ECO:0000259" key="2">
    <source>
        <dbReference type="Pfam" id="PF08547"/>
    </source>
</evidence>
<dbReference type="Gramene" id="rna-gnl|WGS:NBSK|LSAT_4X106121_mrna">
    <property type="protein sequence ID" value="cds-PLY73435.1"/>
    <property type="gene ID" value="gene-LSAT_4X106121"/>
</dbReference>
<evidence type="ECO:0000313" key="5">
    <source>
        <dbReference type="Proteomes" id="UP000235145"/>
    </source>
</evidence>
<dbReference type="GO" id="GO:0009507">
    <property type="term" value="C:chloroplast"/>
    <property type="evidence" value="ECO:0000318"/>
    <property type="project" value="GO_Central"/>
</dbReference>
<organism evidence="4 5">
    <name type="scientific">Lactuca sativa</name>
    <name type="common">Garden lettuce</name>
    <dbReference type="NCBI Taxonomy" id="4236"/>
    <lineage>
        <taxon>Eukaryota</taxon>
        <taxon>Viridiplantae</taxon>
        <taxon>Streptophyta</taxon>
        <taxon>Embryophyta</taxon>
        <taxon>Tracheophyta</taxon>
        <taxon>Spermatophyta</taxon>
        <taxon>Magnoliopsida</taxon>
        <taxon>eudicotyledons</taxon>
        <taxon>Gunneridae</taxon>
        <taxon>Pentapetalae</taxon>
        <taxon>asterids</taxon>
        <taxon>campanulids</taxon>
        <taxon>Asterales</taxon>
        <taxon>Asteraceae</taxon>
        <taxon>Cichorioideae</taxon>
        <taxon>Cichorieae</taxon>
        <taxon>Lactucinae</taxon>
        <taxon>Lactuca</taxon>
    </lineage>
</organism>
<feature type="domain" description="NAD(P)-binding" evidence="3">
    <location>
        <begin position="166"/>
        <end position="256"/>
    </location>
</feature>
<keyword evidence="5" id="KW-1185">Reference proteome</keyword>
<dbReference type="PANTHER" id="PTHR15020">
    <property type="entry name" value="FLAVIN REDUCTASE-RELATED"/>
    <property type="match status" value="1"/>
</dbReference>
<accession>A0A9R1VZ61</accession>
<dbReference type="SUPFAM" id="SSF51735">
    <property type="entry name" value="NAD(P)-binding Rossmann-fold domains"/>
    <property type="match status" value="1"/>
</dbReference>
<evidence type="ECO:0008006" key="6">
    <source>
        <dbReference type="Google" id="ProtNLM"/>
    </source>
</evidence>
<reference evidence="4 5" key="1">
    <citation type="journal article" date="2017" name="Nat. Commun.">
        <title>Genome assembly with in vitro proximity ligation data and whole-genome triplication in lettuce.</title>
        <authorList>
            <person name="Reyes-Chin-Wo S."/>
            <person name="Wang Z."/>
            <person name="Yang X."/>
            <person name="Kozik A."/>
            <person name="Arikit S."/>
            <person name="Song C."/>
            <person name="Xia L."/>
            <person name="Froenicke L."/>
            <person name="Lavelle D.O."/>
            <person name="Truco M.J."/>
            <person name="Xia R."/>
            <person name="Zhu S."/>
            <person name="Xu C."/>
            <person name="Xu H."/>
            <person name="Xu X."/>
            <person name="Cox K."/>
            <person name="Korf I."/>
            <person name="Meyers B.C."/>
            <person name="Michelmore R.W."/>
        </authorList>
    </citation>
    <scope>NUCLEOTIDE SEQUENCE [LARGE SCALE GENOMIC DNA]</scope>
    <source>
        <strain evidence="5">cv. Salinas</strain>
        <tissue evidence="4">Seedlings</tissue>
    </source>
</reference>
<dbReference type="SUPFAM" id="SSF49785">
    <property type="entry name" value="Galactose-binding domain-like"/>
    <property type="match status" value="1"/>
</dbReference>
<dbReference type="OrthoDB" id="10254221at2759"/>
<feature type="domain" description="NAD(P)-binding" evidence="3">
    <location>
        <begin position="456"/>
        <end position="547"/>
    </location>
</feature>
<protein>
    <recommendedName>
        <fullName evidence="6">NAD(P)-binding domain-containing protein</fullName>
    </recommendedName>
</protein>
<dbReference type="Proteomes" id="UP000235145">
    <property type="component" value="Unassembled WGS sequence"/>
</dbReference>
<comment type="caution">
    <text evidence="4">The sequence shown here is derived from an EMBL/GenBank/DDBJ whole genome shotgun (WGS) entry which is preliminary data.</text>
</comment>
<name>A0A9R1VZ61_LACSA</name>
<evidence type="ECO:0000256" key="1">
    <source>
        <dbReference type="SAM" id="MobiDB-lite"/>
    </source>
</evidence>
<dbReference type="InterPro" id="IPR036291">
    <property type="entry name" value="NAD(P)-bd_dom_sf"/>
</dbReference>
<dbReference type="PANTHER" id="PTHR15020:SF47">
    <property type="entry name" value="NAD(P)-BINDING DOMAIN-CONTAINING PROTEIN"/>
    <property type="match status" value="1"/>
</dbReference>
<proteinExistence type="predicted"/>
<dbReference type="Pfam" id="PF13460">
    <property type="entry name" value="NAD_binding_10"/>
    <property type="match status" value="2"/>
</dbReference>
<dbReference type="InterPro" id="IPR008979">
    <property type="entry name" value="Galactose-bd-like_sf"/>
</dbReference>
<dbReference type="GO" id="GO:0016854">
    <property type="term" value="F:racemase and epimerase activity"/>
    <property type="evidence" value="ECO:0000318"/>
    <property type="project" value="GO_Central"/>
</dbReference>
<feature type="region of interest" description="Disordered" evidence="1">
    <location>
        <begin position="62"/>
        <end position="92"/>
    </location>
</feature>
<dbReference type="Pfam" id="PF08547">
    <property type="entry name" value="CIA30"/>
    <property type="match status" value="1"/>
</dbReference>
<gene>
    <name evidence="4" type="ORF">LSAT_V11C400198620</name>
</gene>